<accession>W7TP26</accession>
<reference evidence="2 3" key="1">
    <citation type="journal article" date="2014" name="Mol. Plant">
        <title>Chromosome Scale Genome Assembly and Transcriptome Profiling of Nannochloropsis gaditana in Nitrogen Depletion.</title>
        <authorList>
            <person name="Corteggiani Carpinelli E."/>
            <person name="Telatin A."/>
            <person name="Vitulo N."/>
            <person name="Forcato C."/>
            <person name="D'Angelo M."/>
            <person name="Schiavon R."/>
            <person name="Vezzi A."/>
            <person name="Giacometti G.M."/>
            <person name="Morosinotto T."/>
            <person name="Valle G."/>
        </authorList>
    </citation>
    <scope>NUCLEOTIDE SEQUENCE [LARGE SCALE GENOMIC DNA]</scope>
    <source>
        <strain evidence="2 3">B-31</strain>
    </source>
</reference>
<dbReference type="EMBL" id="AZIL01001001">
    <property type="protein sequence ID" value="EWM25248.1"/>
    <property type="molecule type" value="Genomic_DNA"/>
</dbReference>
<sequence>MLSTTFSQASSLRRSSPCNSSAASGHPSWWRSTSIPNGPFRASLDAQEENTRREFQDRTDRIIVQLMEQLSS</sequence>
<feature type="compositionally biased region" description="Low complexity" evidence="1">
    <location>
        <begin position="10"/>
        <end position="21"/>
    </location>
</feature>
<evidence type="ECO:0000313" key="2">
    <source>
        <dbReference type="EMBL" id="EWM25248.1"/>
    </source>
</evidence>
<dbReference type="Proteomes" id="UP000019335">
    <property type="component" value="Chromosome 11"/>
</dbReference>
<dbReference type="OrthoDB" id="4928at2759"/>
<protein>
    <submittedName>
        <fullName evidence="2">Uncharacterized protein</fullName>
    </submittedName>
</protein>
<proteinExistence type="predicted"/>
<comment type="caution">
    <text evidence="2">The sequence shown here is derived from an EMBL/GenBank/DDBJ whole genome shotgun (WGS) entry which is preliminary data.</text>
</comment>
<name>W7TP26_9STRA</name>
<evidence type="ECO:0000313" key="3">
    <source>
        <dbReference type="Proteomes" id="UP000019335"/>
    </source>
</evidence>
<evidence type="ECO:0000256" key="1">
    <source>
        <dbReference type="SAM" id="MobiDB-lite"/>
    </source>
</evidence>
<feature type="region of interest" description="Disordered" evidence="1">
    <location>
        <begin position="1"/>
        <end position="35"/>
    </location>
</feature>
<gene>
    <name evidence="2" type="ORF">Naga_102963g1</name>
</gene>
<dbReference type="AlphaFoldDB" id="W7TP26"/>
<keyword evidence="3" id="KW-1185">Reference proteome</keyword>
<organism evidence="2 3">
    <name type="scientific">Nannochloropsis gaditana</name>
    <dbReference type="NCBI Taxonomy" id="72520"/>
    <lineage>
        <taxon>Eukaryota</taxon>
        <taxon>Sar</taxon>
        <taxon>Stramenopiles</taxon>
        <taxon>Ochrophyta</taxon>
        <taxon>Eustigmatophyceae</taxon>
        <taxon>Eustigmatales</taxon>
        <taxon>Monodopsidaceae</taxon>
        <taxon>Nannochloropsis</taxon>
    </lineage>
</organism>